<organism evidence="1 2">
    <name type="scientific">Faecalicoccus pleomorphus</name>
    <dbReference type="NCBI Taxonomy" id="1323"/>
    <lineage>
        <taxon>Bacteria</taxon>
        <taxon>Bacillati</taxon>
        <taxon>Bacillota</taxon>
        <taxon>Erysipelotrichia</taxon>
        <taxon>Erysipelotrichales</taxon>
        <taxon>Erysipelotrichaceae</taxon>
        <taxon>Faecalicoccus</taxon>
    </lineage>
</organism>
<name>A0A380LUI4_9FIRM</name>
<accession>A0A380LUI4</accession>
<proteinExistence type="predicted"/>
<reference evidence="1 2" key="1">
    <citation type="submission" date="2018-06" db="EMBL/GenBank/DDBJ databases">
        <authorList>
            <consortium name="Pathogen Informatics"/>
            <person name="Doyle S."/>
        </authorList>
    </citation>
    <scope>NUCLEOTIDE SEQUENCE [LARGE SCALE GENOMIC DNA]</scope>
    <source>
        <strain evidence="1 2">NCTC11087</strain>
    </source>
</reference>
<dbReference type="Proteomes" id="UP000255523">
    <property type="component" value="Unassembled WGS sequence"/>
</dbReference>
<sequence>MDQATKEKRAEYVTLVQKAQNLIESIKPIKRLVQIIAAFREFGLFDFIRNGLDRGLNQVADDGFYGLDRESDAVQGCFELDNVLRNGLDLDLEELENSIKSVESLQDIER</sequence>
<protein>
    <submittedName>
        <fullName evidence="1">Uncharacterized protein</fullName>
    </submittedName>
</protein>
<gene>
    <name evidence="1" type="ORF">NCTC11087_02095</name>
</gene>
<keyword evidence="2" id="KW-1185">Reference proteome</keyword>
<dbReference type="EMBL" id="UHFX01000004">
    <property type="protein sequence ID" value="SUO38357.1"/>
    <property type="molecule type" value="Genomic_DNA"/>
</dbReference>
<dbReference type="AlphaFoldDB" id="A0A380LUI4"/>
<evidence type="ECO:0000313" key="2">
    <source>
        <dbReference type="Proteomes" id="UP000255523"/>
    </source>
</evidence>
<evidence type="ECO:0000313" key="1">
    <source>
        <dbReference type="EMBL" id="SUO38357.1"/>
    </source>
</evidence>